<keyword evidence="5 7" id="KW-0012">Acyltransferase</keyword>
<reference evidence="10" key="1">
    <citation type="submission" date="2017-10" db="EMBL/GenBank/DDBJ databases">
        <title>Campylobacter species from seals.</title>
        <authorList>
            <person name="Gilbert M.J."/>
            <person name="Zomer A.L."/>
            <person name="Timmerman A.J."/>
            <person name="Duim B."/>
            <person name="Wagenaar J.A."/>
        </authorList>
    </citation>
    <scope>NUCLEOTIDE SEQUENCE [LARGE SCALE GENOMIC DNA]</scope>
    <source>
        <strain evidence="10">17S00004-5</strain>
    </source>
</reference>
<dbReference type="PROSITE" id="PS01016">
    <property type="entry name" value="GLYCOPROTEASE"/>
    <property type="match status" value="1"/>
</dbReference>
<dbReference type="InterPro" id="IPR017860">
    <property type="entry name" value="Peptidase_M22_CS"/>
</dbReference>
<dbReference type="GO" id="GO:0061711">
    <property type="term" value="F:tRNA N(6)-L-threonylcarbamoyladenine synthase activity"/>
    <property type="evidence" value="ECO:0007669"/>
    <property type="project" value="UniProtKB-EC"/>
</dbReference>
<protein>
    <recommendedName>
        <fullName evidence="7">tRNA N6-adenosine threonylcarbamoyltransferase</fullName>
        <ecNumber evidence="7">2.3.1.234</ecNumber>
    </recommendedName>
    <alternativeName>
        <fullName evidence="7">N6-L-threonylcarbamoyladenine synthase</fullName>
        <shortName evidence="7">t(6)A synthase</shortName>
    </alternativeName>
    <alternativeName>
        <fullName evidence="7">t(6)A37 threonylcarbamoyladenosine biosynthesis protein TsaD</fullName>
    </alternativeName>
    <alternativeName>
        <fullName evidence="7">tRNA threonylcarbamoyladenosine biosynthesis protein TsaD</fullName>
    </alternativeName>
</protein>
<comment type="similarity">
    <text evidence="7">Belongs to the KAE1 / TsaD family.</text>
</comment>
<evidence type="ECO:0000313" key="9">
    <source>
        <dbReference type="EMBL" id="PSM53208.1"/>
    </source>
</evidence>
<dbReference type="SUPFAM" id="SSF53067">
    <property type="entry name" value="Actin-like ATPase domain"/>
    <property type="match status" value="1"/>
</dbReference>
<dbReference type="InterPro" id="IPR022450">
    <property type="entry name" value="TsaD"/>
</dbReference>
<comment type="subcellular location">
    <subcellularLocation>
        <location evidence="7">Cytoplasm</location>
    </subcellularLocation>
</comment>
<feature type="binding site" evidence="7">
    <location>
        <position position="268"/>
    </location>
    <ligand>
        <name>substrate</name>
    </ligand>
</feature>
<dbReference type="HAMAP" id="MF_01445">
    <property type="entry name" value="TsaD"/>
    <property type="match status" value="1"/>
</dbReference>
<keyword evidence="1 7" id="KW-0808">Transferase</keyword>
<dbReference type="Proteomes" id="UP000240535">
    <property type="component" value="Unassembled WGS sequence"/>
</dbReference>
<dbReference type="RefSeq" id="WP_106869771.1">
    <property type="nucleotide sequence ID" value="NZ_CP053841.1"/>
</dbReference>
<feature type="binding site" evidence="7">
    <location>
        <begin position="129"/>
        <end position="133"/>
    </location>
    <ligand>
        <name>substrate</name>
    </ligand>
</feature>
<evidence type="ECO:0000256" key="7">
    <source>
        <dbReference type="HAMAP-Rule" id="MF_01445"/>
    </source>
</evidence>
<evidence type="ECO:0000256" key="2">
    <source>
        <dbReference type="ARBA" id="ARBA00022694"/>
    </source>
</evidence>
<keyword evidence="7" id="KW-0963">Cytoplasm</keyword>
<dbReference type="EC" id="2.3.1.234" evidence="7"/>
<keyword evidence="2 7" id="KW-0819">tRNA processing</keyword>
<dbReference type="EMBL" id="PDHH01000001">
    <property type="protein sequence ID" value="PSM53208.1"/>
    <property type="molecule type" value="Genomic_DNA"/>
</dbReference>
<feature type="binding site" evidence="7">
    <location>
        <position position="175"/>
    </location>
    <ligand>
        <name>substrate</name>
    </ligand>
</feature>
<feature type="binding site" evidence="7">
    <location>
        <position position="111"/>
    </location>
    <ligand>
        <name>Fe cation</name>
        <dbReference type="ChEBI" id="CHEBI:24875"/>
    </ligand>
</feature>
<evidence type="ECO:0000256" key="3">
    <source>
        <dbReference type="ARBA" id="ARBA00022723"/>
    </source>
</evidence>
<keyword evidence="3 7" id="KW-0479">Metal-binding</keyword>
<evidence type="ECO:0000313" key="10">
    <source>
        <dbReference type="Proteomes" id="UP000240535"/>
    </source>
</evidence>
<dbReference type="GO" id="GO:0002949">
    <property type="term" value="P:tRNA threonylcarbamoyladenosine modification"/>
    <property type="evidence" value="ECO:0007669"/>
    <property type="project" value="UniProtKB-UniRule"/>
</dbReference>
<dbReference type="OrthoDB" id="9806197at2"/>
<accession>A0A2P8R3Y9</accession>
<dbReference type="Gene3D" id="3.30.420.40">
    <property type="match status" value="2"/>
</dbReference>
<comment type="catalytic activity">
    <reaction evidence="6 7">
        <text>L-threonylcarbamoyladenylate + adenosine(37) in tRNA = N(6)-L-threonylcarbamoyladenosine(37) in tRNA + AMP + H(+)</text>
        <dbReference type="Rhea" id="RHEA:37059"/>
        <dbReference type="Rhea" id="RHEA-COMP:10162"/>
        <dbReference type="Rhea" id="RHEA-COMP:10163"/>
        <dbReference type="ChEBI" id="CHEBI:15378"/>
        <dbReference type="ChEBI" id="CHEBI:73682"/>
        <dbReference type="ChEBI" id="CHEBI:74411"/>
        <dbReference type="ChEBI" id="CHEBI:74418"/>
        <dbReference type="ChEBI" id="CHEBI:456215"/>
        <dbReference type="EC" id="2.3.1.234"/>
    </reaction>
</comment>
<dbReference type="AlphaFoldDB" id="A0A2P8R3Y9"/>
<evidence type="ECO:0000256" key="4">
    <source>
        <dbReference type="ARBA" id="ARBA00023004"/>
    </source>
</evidence>
<comment type="caution">
    <text evidence="9">The sequence shown here is derived from an EMBL/GenBank/DDBJ whole genome shotgun (WGS) entry which is preliminary data.</text>
</comment>
<evidence type="ECO:0000259" key="8">
    <source>
        <dbReference type="Pfam" id="PF00814"/>
    </source>
</evidence>
<feature type="binding site" evidence="7">
    <location>
        <position position="179"/>
    </location>
    <ligand>
        <name>substrate</name>
    </ligand>
</feature>
<name>A0A2P8R3Y9_9BACT</name>
<dbReference type="NCBIfam" id="TIGR00329">
    <property type="entry name" value="gcp_kae1"/>
    <property type="match status" value="1"/>
</dbReference>
<feature type="binding site" evidence="7">
    <location>
        <position position="107"/>
    </location>
    <ligand>
        <name>Fe cation</name>
        <dbReference type="ChEBI" id="CHEBI:24875"/>
    </ligand>
</feature>
<comment type="cofactor">
    <cofactor evidence="7">
        <name>Fe(2+)</name>
        <dbReference type="ChEBI" id="CHEBI:29033"/>
    </cofactor>
    <text evidence="7">Binds 1 Fe(2+) ion per subunit.</text>
</comment>
<evidence type="ECO:0000256" key="1">
    <source>
        <dbReference type="ARBA" id="ARBA00022679"/>
    </source>
</evidence>
<feature type="binding site" evidence="7">
    <location>
        <position position="296"/>
    </location>
    <ligand>
        <name>Fe cation</name>
        <dbReference type="ChEBI" id="CHEBI:24875"/>
    </ligand>
</feature>
<evidence type="ECO:0000256" key="5">
    <source>
        <dbReference type="ARBA" id="ARBA00023315"/>
    </source>
</evidence>
<organism evidence="9 10">
    <name type="scientific">Campylobacter blaseri</name>
    <dbReference type="NCBI Taxonomy" id="2042961"/>
    <lineage>
        <taxon>Bacteria</taxon>
        <taxon>Pseudomonadati</taxon>
        <taxon>Campylobacterota</taxon>
        <taxon>Epsilonproteobacteria</taxon>
        <taxon>Campylobacterales</taxon>
        <taxon>Campylobacteraceae</taxon>
        <taxon>Campylobacter</taxon>
    </lineage>
</organism>
<dbReference type="GO" id="GO:0005737">
    <property type="term" value="C:cytoplasm"/>
    <property type="evidence" value="ECO:0007669"/>
    <property type="project" value="UniProtKB-SubCell"/>
</dbReference>
<gene>
    <name evidence="7" type="primary">tsaD</name>
    <name evidence="9" type="ORF">CQ405_01275</name>
</gene>
<sequence length="331" mass="36722">MILGIESSCDDSSLALMEKDNFKLLFYEKISQELEHSKYGGVVPELAARLHTAALPNILEKIKPYFKEILAIAVTNEPGLSVSLISGVSMAKSLSVALNIPLISVNHLIGHIYSLFLDREIELPLGVLLVSGGHTMILEIDEDKNIEILAITSDDSFGESFDKVAKMMGEGYPGGLVIENLAKNSNEDRFKFTIPLKGDKRVEYSFSGLKNQVRVAIEKLGNLSLQDKSDIAYSFQKAACLHIMDKLKIVFKNKKFSKFGVVGGASANLYLRQNLQNLCDEYGCELMLAPLKFCSDNAAMIARVGVDKYKKSEFIDYQNLAIRPRSNLEKL</sequence>
<dbReference type="InterPro" id="IPR000905">
    <property type="entry name" value="Gcp-like_dom"/>
</dbReference>
<dbReference type="NCBIfam" id="TIGR03723">
    <property type="entry name" value="T6A_TsaD_YgjD"/>
    <property type="match status" value="1"/>
</dbReference>
<keyword evidence="4 7" id="KW-0408">Iron</keyword>
<dbReference type="InterPro" id="IPR043129">
    <property type="entry name" value="ATPase_NBD"/>
</dbReference>
<dbReference type="PANTHER" id="PTHR11735:SF6">
    <property type="entry name" value="TRNA N6-ADENOSINE THREONYLCARBAMOYLTRANSFERASE, MITOCHONDRIAL"/>
    <property type="match status" value="1"/>
</dbReference>
<comment type="function">
    <text evidence="7">Required for the formation of a threonylcarbamoyl group on adenosine at position 37 (t(6)A37) in tRNAs that read codons beginning with adenine. Is involved in the transfer of the threonylcarbamoyl moiety of threonylcarbamoyl-AMP (TC-AMP) to the N6 group of A37, together with TsaE and TsaB. TsaD likely plays a direct catalytic role in this reaction.</text>
</comment>
<dbReference type="InterPro" id="IPR017861">
    <property type="entry name" value="KAE1/TsaD"/>
</dbReference>
<dbReference type="Pfam" id="PF00814">
    <property type="entry name" value="TsaD"/>
    <property type="match status" value="1"/>
</dbReference>
<feature type="binding site" evidence="7">
    <location>
        <position position="162"/>
    </location>
    <ligand>
        <name>substrate</name>
    </ligand>
</feature>
<feature type="domain" description="Gcp-like" evidence="8">
    <location>
        <begin position="28"/>
        <end position="302"/>
    </location>
</feature>
<dbReference type="PRINTS" id="PR00789">
    <property type="entry name" value="OSIALOPTASE"/>
</dbReference>
<evidence type="ECO:0000256" key="6">
    <source>
        <dbReference type="ARBA" id="ARBA00048117"/>
    </source>
</evidence>
<dbReference type="GO" id="GO:0005506">
    <property type="term" value="F:iron ion binding"/>
    <property type="evidence" value="ECO:0007669"/>
    <property type="project" value="UniProtKB-UniRule"/>
</dbReference>
<keyword evidence="10" id="KW-1185">Reference proteome</keyword>
<proteinExistence type="inferred from homology"/>
<dbReference type="PANTHER" id="PTHR11735">
    <property type="entry name" value="TRNA N6-ADENOSINE THREONYLCARBAMOYLTRANSFERASE"/>
    <property type="match status" value="1"/>
</dbReference>